<dbReference type="InterPro" id="IPR031157">
    <property type="entry name" value="G_TR_CS"/>
</dbReference>
<dbReference type="InterPro" id="IPR005225">
    <property type="entry name" value="Small_GTP-bd"/>
</dbReference>
<feature type="domain" description="Tr-type G" evidence="7">
    <location>
        <begin position="1"/>
        <end position="268"/>
    </location>
</feature>
<dbReference type="PROSITE" id="PS51722">
    <property type="entry name" value="G_TR_2"/>
    <property type="match status" value="1"/>
</dbReference>
<dbReference type="InterPro" id="IPR035649">
    <property type="entry name" value="EFG_V"/>
</dbReference>
<comment type="function">
    <text evidence="6">Catalyzes the GTP-dependent ribosomal translocation step during translation elongation. During this step, the ribosome changes from the pre-translocational (PRE) to the post-translocational (POST) state as the newly formed A-site-bound peptidyl-tRNA and P-site-bound deacylated tRNA move to the P and E sites, respectively. Catalyzes the coordinated movement of the two tRNA molecules, the mRNA and conformational changes in the ribosome.</text>
</comment>
<dbReference type="NCBIfam" id="TIGR00231">
    <property type="entry name" value="small_GTP"/>
    <property type="match status" value="1"/>
</dbReference>
<dbReference type="CDD" id="cd16262">
    <property type="entry name" value="EFG_III"/>
    <property type="match status" value="1"/>
</dbReference>
<evidence type="ECO:0000313" key="9">
    <source>
        <dbReference type="Proteomes" id="UP001140094"/>
    </source>
</evidence>
<dbReference type="SMART" id="SM00838">
    <property type="entry name" value="EFG_C"/>
    <property type="match status" value="1"/>
</dbReference>
<dbReference type="SUPFAM" id="SSF54211">
    <property type="entry name" value="Ribosomal protein S5 domain 2-like"/>
    <property type="match status" value="1"/>
</dbReference>
<dbReference type="Pfam" id="PF00679">
    <property type="entry name" value="EFG_C"/>
    <property type="match status" value="1"/>
</dbReference>
<dbReference type="Gene3D" id="3.40.50.300">
    <property type="entry name" value="P-loop containing nucleotide triphosphate hydrolases"/>
    <property type="match status" value="1"/>
</dbReference>
<dbReference type="Gene3D" id="2.40.30.10">
    <property type="entry name" value="Translation factors"/>
    <property type="match status" value="1"/>
</dbReference>
<dbReference type="Pfam" id="PF14492">
    <property type="entry name" value="EFG_III"/>
    <property type="match status" value="1"/>
</dbReference>
<dbReference type="InterPro" id="IPR005517">
    <property type="entry name" value="Transl_elong_EFG/EF2_IV"/>
</dbReference>
<evidence type="ECO:0000256" key="6">
    <source>
        <dbReference type="ARBA" id="ARBA00024731"/>
    </source>
</evidence>
<dbReference type="SUPFAM" id="SSF52540">
    <property type="entry name" value="P-loop containing nucleoside triphosphate hydrolases"/>
    <property type="match status" value="1"/>
</dbReference>
<keyword evidence="5" id="KW-0342">GTP-binding</keyword>
<dbReference type="PANTHER" id="PTHR43261">
    <property type="entry name" value="TRANSLATION ELONGATION FACTOR G-RELATED"/>
    <property type="match status" value="1"/>
</dbReference>
<dbReference type="SUPFAM" id="SSF50447">
    <property type="entry name" value="Translation proteins"/>
    <property type="match status" value="1"/>
</dbReference>
<dbReference type="InterPro" id="IPR053905">
    <property type="entry name" value="EF-G-like_DII"/>
</dbReference>
<dbReference type="Pfam" id="PF22042">
    <property type="entry name" value="EF-G_D2"/>
    <property type="match status" value="1"/>
</dbReference>
<comment type="caution">
    <text evidence="8">The sequence shown here is derived from an EMBL/GenBank/DDBJ whole genome shotgun (WGS) entry which is preliminary data.</text>
</comment>
<dbReference type="GO" id="GO:0005525">
    <property type="term" value="F:GTP binding"/>
    <property type="evidence" value="ECO:0007669"/>
    <property type="project" value="UniProtKB-KW"/>
</dbReference>
<dbReference type="InterPro" id="IPR000795">
    <property type="entry name" value="T_Tr_GTP-bd_dom"/>
</dbReference>
<dbReference type="SUPFAM" id="SSF54980">
    <property type="entry name" value="EF-G C-terminal domain-like"/>
    <property type="match status" value="2"/>
</dbReference>
<dbReference type="SMART" id="SM00889">
    <property type="entry name" value="EFG_IV"/>
    <property type="match status" value="1"/>
</dbReference>
<keyword evidence="4" id="KW-0496">Mitochondrion</keyword>
<keyword evidence="2" id="KW-0547">Nucleotide-binding</keyword>
<dbReference type="Pfam" id="PF00009">
    <property type="entry name" value="GTP_EFTU"/>
    <property type="match status" value="1"/>
</dbReference>
<gene>
    <name evidence="8" type="primary">MEF2</name>
    <name evidence="8" type="ORF">H4R20_006029</name>
</gene>
<dbReference type="InterPro" id="IPR020568">
    <property type="entry name" value="Ribosomal_Su5_D2-typ_SF"/>
</dbReference>
<dbReference type="Proteomes" id="UP001140094">
    <property type="component" value="Unassembled WGS sequence"/>
</dbReference>
<keyword evidence="9" id="KW-1185">Reference proteome</keyword>
<reference evidence="8" key="1">
    <citation type="submission" date="2022-07" db="EMBL/GenBank/DDBJ databases">
        <title>Phylogenomic reconstructions and comparative analyses of Kickxellomycotina fungi.</title>
        <authorList>
            <person name="Reynolds N.K."/>
            <person name="Stajich J.E."/>
            <person name="Barry K."/>
            <person name="Grigoriev I.V."/>
            <person name="Crous P."/>
            <person name="Smith M.E."/>
        </authorList>
    </citation>
    <scope>NUCLEOTIDE SEQUENCE</scope>
    <source>
        <strain evidence="8">NRRL 1565</strain>
    </source>
</reference>
<dbReference type="Gene3D" id="3.30.70.870">
    <property type="entry name" value="Elongation Factor G (Translational Gtpase), domain 3"/>
    <property type="match status" value="1"/>
</dbReference>
<accession>A0A9W8HWQ6</accession>
<dbReference type="FunFam" id="3.30.70.240:FF:000001">
    <property type="entry name" value="Elongation factor G"/>
    <property type="match status" value="1"/>
</dbReference>
<protein>
    <recommendedName>
        <fullName evidence="1">Elongation factor 2</fullName>
    </recommendedName>
</protein>
<evidence type="ECO:0000256" key="3">
    <source>
        <dbReference type="ARBA" id="ARBA00022917"/>
    </source>
</evidence>
<organism evidence="8 9">
    <name type="scientific">Coemansia guatemalensis</name>
    <dbReference type="NCBI Taxonomy" id="2761395"/>
    <lineage>
        <taxon>Eukaryota</taxon>
        <taxon>Fungi</taxon>
        <taxon>Fungi incertae sedis</taxon>
        <taxon>Zoopagomycota</taxon>
        <taxon>Kickxellomycotina</taxon>
        <taxon>Kickxellomycetes</taxon>
        <taxon>Kickxellales</taxon>
        <taxon>Kickxellaceae</taxon>
        <taxon>Coemansia</taxon>
    </lineage>
</organism>
<sequence>MLHYAGFTRRIGDVDRGDTVMDYLAAERERGITIQSAAITFGWRGRQLHLIDTPGHVDFTVEVERALRVLDGAVAIVDAVAGVQAQTLTVWRQAAAYGIPRVVFINKMDREGADYKKCVDEIESRLGIRALVLQAPETAVRGRLEGRALESWIDAVTLERVTYEITDDRTGSKVTRQRLTAADASYATAAAARTRLVEALAEVDSQIVDAFLGVDGDHLQVPADDVRAAVRRATLANRGCPVLLGAAARNIGVQPLLDAVVDYLPAPTDRPAPVPLDPEAPLVAFAFKVTVDAQRGPMVFVRVYSGNLRARASLDNATRGGVRERAMRLVQMYADTAEEIPEIPCGHIGVVLGLHHTRTGDTLLDPHHPSLHGVKIATKLNKATHPPRPVGLQLHGIAVPRPVFFCAVEADSPRDERPLAEALAQLQLEDPSLHVSFDEETGQTLISGMGELHLDIVRTRLLGDLKVNASFGALRVSYREAASREAAVDHTHVREPSRAAMRVSVAPLPDNDDNAIQVELSSDIPELEDDTVRAAIEDGINSGLQRGTLLGFPVARTRVHVDSVQHFGVELTTPAALRVCARQALARAFAEASPQLLEPTAHVDIRCPEKHLGAVLGDLNGERRAHVLSLGDDAEVSEKAVVAEVPLAAMVGYASALRSLTAGTGSFSMEVVGFGQMPQQRQQQVIRESLGYNPE</sequence>
<dbReference type="PRINTS" id="PR00315">
    <property type="entry name" value="ELONGATNFCT"/>
</dbReference>
<name>A0A9W8HWQ6_9FUNG</name>
<dbReference type="GO" id="GO:0003924">
    <property type="term" value="F:GTPase activity"/>
    <property type="evidence" value="ECO:0007669"/>
    <property type="project" value="InterPro"/>
</dbReference>
<dbReference type="EMBL" id="JANBUO010002331">
    <property type="protein sequence ID" value="KAJ2795013.1"/>
    <property type="molecule type" value="Genomic_DNA"/>
</dbReference>
<dbReference type="PROSITE" id="PS00301">
    <property type="entry name" value="G_TR_1"/>
    <property type="match status" value="1"/>
</dbReference>
<dbReference type="Gene3D" id="3.30.230.10">
    <property type="match status" value="1"/>
</dbReference>
<dbReference type="InterPro" id="IPR009022">
    <property type="entry name" value="EFG_III"/>
</dbReference>
<dbReference type="InterPro" id="IPR035647">
    <property type="entry name" value="EFG_III/V"/>
</dbReference>
<dbReference type="InterPro" id="IPR000640">
    <property type="entry name" value="EFG_V-like"/>
</dbReference>
<evidence type="ECO:0000256" key="4">
    <source>
        <dbReference type="ARBA" id="ARBA00023128"/>
    </source>
</evidence>
<dbReference type="AlphaFoldDB" id="A0A9W8HWQ6"/>
<evidence type="ECO:0000256" key="5">
    <source>
        <dbReference type="ARBA" id="ARBA00023134"/>
    </source>
</evidence>
<dbReference type="FunFam" id="3.40.50.300:FF:000514">
    <property type="entry name" value="Ribosome-releasing factor 2, mitochondrial"/>
    <property type="match status" value="1"/>
</dbReference>
<dbReference type="GO" id="GO:0032543">
    <property type="term" value="P:mitochondrial translation"/>
    <property type="evidence" value="ECO:0007669"/>
    <property type="project" value="TreeGrafter"/>
</dbReference>
<dbReference type="Pfam" id="PF03764">
    <property type="entry name" value="EFG_IV"/>
    <property type="match status" value="1"/>
</dbReference>
<dbReference type="InterPro" id="IPR027417">
    <property type="entry name" value="P-loop_NTPase"/>
</dbReference>
<keyword evidence="3" id="KW-0648">Protein biosynthesis</keyword>
<dbReference type="GO" id="GO:0005759">
    <property type="term" value="C:mitochondrial matrix"/>
    <property type="evidence" value="ECO:0007669"/>
    <property type="project" value="UniProtKB-ARBA"/>
</dbReference>
<dbReference type="GO" id="GO:0032790">
    <property type="term" value="P:ribosome disassembly"/>
    <property type="evidence" value="ECO:0007669"/>
    <property type="project" value="TreeGrafter"/>
</dbReference>
<dbReference type="InterPro" id="IPR009000">
    <property type="entry name" value="Transl_B-barrel_sf"/>
</dbReference>
<evidence type="ECO:0000256" key="1">
    <source>
        <dbReference type="ARBA" id="ARBA00017891"/>
    </source>
</evidence>
<dbReference type="CDD" id="cd03713">
    <property type="entry name" value="EFG_mtEFG_C"/>
    <property type="match status" value="1"/>
</dbReference>
<proteinExistence type="predicted"/>
<dbReference type="InterPro" id="IPR014721">
    <property type="entry name" value="Ribsml_uS5_D2-typ_fold_subgr"/>
</dbReference>
<dbReference type="OrthoDB" id="198619at2759"/>
<dbReference type="Gene3D" id="3.30.70.240">
    <property type="match status" value="1"/>
</dbReference>
<evidence type="ECO:0000256" key="2">
    <source>
        <dbReference type="ARBA" id="ARBA00022741"/>
    </source>
</evidence>
<evidence type="ECO:0000313" key="8">
    <source>
        <dbReference type="EMBL" id="KAJ2795013.1"/>
    </source>
</evidence>
<evidence type="ECO:0000259" key="7">
    <source>
        <dbReference type="PROSITE" id="PS51722"/>
    </source>
</evidence>
<dbReference type="InterPro" id="IPR041095">
    <property type="entry name" value="EFG_II"/>
</dbReference>
<dbReference type="PANTHER" id="PTHR43261:SF1">
    <property type="entry name" value="RIBOSOME-RELEASING FACTOR 2, MITOCHONDRIAL"/>
    <property type="match status" value="1"/>
</dbReference>